<evidence type="ECO:0000313" key="4">
    <source>
        <dbReference type="Proteomes" id="UP000032141"/>
    </source>
</evidence>
<protein>
    <submittedName>
        <fullName evidence="3">Uncharacterized protein</fullName>
    </submittedName>
</protein>
<evidence type="ECO:0000256" key="2">
    <source>
        <dbReference type="SAM" id="SignalP"/>
    </source>
</evidence>
<dbReference type="InterPro" id="IPR053342">
    <property type="entry name" value="Exosome_cofactor/PTGS_suppr"/>
</dbReference>
<reference evidence="3" key="2">
    <citation type="submission" date="2015-03" db="UniProtKB">
        <authorList>
            <consortium name="EnsemblPlants"/>
        </authorList>
    </citation>
    <scope>IDENTIFICATION</scope>
</reference>
<dbReference type="Gramene" id="Bo7g067140.1">
    <property type="protein sequence ID" value="Bo7g067140.1"/>
    <property type="gene ID" value="Bo7g067140"/>
</dbReference>
<sequence length="226" mass="24874">MILFSYFVFVCVQVFADEFSRVVGSMISARGEVPCLTCLLFPYVKPGFLSLDLYALEKMLEKVDVHERLYIHADLLPPEMFNKIPVERSTAQGESSGLEADSLDQVKDIPILREKSSATEADLDFLLNSFSEEPNPLASASNQKPCVQRSSAFETELDSLLNSHGGSEPPKPSHQKLNTTGFGDVLDDLLESTSLSTKPQGNQTSSSSTVGKSKVLDEFDSWLDTI</sequence>
<feature type="region of interest" description="Disordered" evidence="1">
    <location>
        <begin position="160"/>
        <end position="211"/>
    </location>
</feature>
<dbReference type="PANTHER" id="PTHR37260:SF2">
    <property type="entry name" value="PROTEIN ECERIFERUM 16"/>
    <property type="match status" value="1"/>
</dbReference>
<feature type="signal peptide" evidence="2">
    <location>
        <begin position="1"/>
        <end position="16"/>
    </location>
</feature>
<proteinExistence type="predicted"/>
<accession>A0A0D3D8U8</accession>
<dbReference type="EnsemblPlants" id="Bo7g067140.1">
    <property type="protein sequence ID" value="Bo7g067140.1"/>
    <property type="gene ID" value="Bo7g067140"/>
</dbReference>
<keyword evidence="2" id="KW-0732">Signal</keyword>
<organism evidence="3 4">
    <name type="scientific">Brassica oleracea var. oleracea</name>
    <dbReference type="NCBI Taxonomy" id="109376"/>
    <lineage>
        <taxon>Eukaryota</taxon>
        <taxon>Viridiplantae</taxon>
        <taxon>Streptophyta</taxon>
        <taxon>Embryophyta</taxon>
        <taxon>Tracheophyta</taxon>
        <taxon>Spermatophyta</taxon>
        <taxon>Magnoliopsida</taxon>
        <taxon>eudicotyledons</taxon>
        <taxon>Gunneridae</taxon>
        <taxon>Pentapetalae</taxon>
        <taxon>rosids</taxon>
        <taxon>malvids</taxon>
        <taxon>Brassicales</taxon>
        <taxon>Brassicaceae</taxon>
        <taxon>Brassiceae</taxon>
        <taxon>Brassica</taxon>
    </lineage>
</organism>
<feature type="chain" id="PRO_5002270252" evidence="2">
    <location>
        <begin position="17"/>
        <end position="226"/>
    </location>
</feature>
<dbReference type="Proteomes" id="UP000032141">
    <property type="component" value="Chromosome C7"/>
</dbReference>
<evidence type="ECO:0000313" key="3">
    <source>
        <dbReference type="EnsemblPlants" id="Bo7g067140.1"/>
    </source>
</evidence>
<dbReference type="PANTHER" id="PTHR37260">
    <property type="entry name" value="PHOSPHORELAY PROTEIN"/>
    <property type="match status" value="1"/>
</dbReference>
<keyword evidence="4" id="KW-1185">Reference proteome</keyword>
<dbReference type="HOGENOM" id="CLU_1035897_0_0_1"/>
<reference evidence="3 4" key="1">
    <citation type="journal article" date="2014" name="Genome Biol.">
        <title>Transcriptome and methylome profiling reveals relics of genome dominance in the mesopolyploid Brassica oleracea.</title>
        <authorList>
            <person name="Parkin I.A."/>
            <person name="Koh C."/>
            <person name="Tang H."/>
            <person name="Robinson S.J."/>
            <person name="Kagale S."/>
            <person name="Clarke W.E."/>
            <person name="Town C.D."/>
            <person name="Nixon J."/>
            <person name="Krishnakumar V."/>
            <person name="Bidwell S.L."/>
            <person name="Denoeud F."/>
            <person name="Belcram H."/>
            <person name="Links M.G."/>
            <person name="Just J."/>
            <person name="Clarke C."/>
            <person name="Bender T."/>
            <person name="Huebert T."/>
            <person name="Mason A.S."/>
            <person name="Pires J.C."/>
            <person name="Barker G."/>
            <person name="Moore J."/>
            <person name="Walley P.G."/>
            <person name="Manoli S."/>
            <person name="Batley J."/>
            <person name="Edwards D."/>
            <person name="Nelson M.N."/>
            <person name="Wang X."/>
            <person name="Paterson A.H."/>
            <person name="King G."/>
            <person name="Bancroft I."/>
            <person name="Chalhoub B."/>
            <person name="Sharpe A.G."/>
        </authorList>
    </citation>
    <scope>NUCLEOTIDE SEQUENCE</scope>
    <source>
        <strain evidence="3 4">cv. TO1000</strain>
    </source>
</reference>
<evidence type="ECO:0000256" key="1">
    <source>
        <dbReference type="SAM" id="MobiDB-lite"/>
    </source>
</evidence>
<name>A0A0D3D8U8_BRAOL</name>
<dbReference type="AlphaFoldDB" id="A0A0D3D8U8"/>
<dbReference type="STRING" id="109376.A0A0D3D8U8"/>